<accession>A0A7Y9K4L4</accession>
<evidence type="ECO:0000313" key="4">
    <source>
        <dbReference type="Proteomes" id="UP000517753"/>
    </source>
</evidence>
<name>A0A7Y9K4L4_9SPHN</name>
<dbReference type="AlphaFoldDB" id="A0A7Y9K4L4"/>
<gene>
    <name evidence="3" type="ORF">HD841_003313</name>
</gene>
<keyword evidence="2" id="KW-0812">Transmembrane</keyword>
<dbReference type="RefSeq" id="WP_179509919.1">
    <property type="nucleotide sequence ID" value="NZ_JACCBY010000005.1"/>
</dbReference>
<evidence type="ECO:0000256" key="1">
    <source>
        <dbReference type="SAM" id="MobiDB-lite"/>
    </source>
</evidence>
<dbReference type="Proteomes" id="UP000517753">
    <property type="component" value="Unassembled WGS sequence"/>
</dbReference>
<reference evidence="3 4" key="2">
    <citation type="submission" date="2020-08" db="EMBL/GenBank/DDBJ databases">
        <title>The Agave Microbiome: Exploring the role of microbial communities in plant adaptations to desert environments.</title>
        <authorList>
            <person name="Partida-Martinez L.P."/>
        </authorList>
    </citation>
    <scope>NUCLEOTIDE SEQUENCE [LARGE SCALE GENOMIC DNA]</scope>
    <source>
        <strain evidence="3 4">AS2.3</strain>
    </source>
</reference>
<keyword evidence="2" id="KW-1133">Transmembrane helix</keyword>
<reference evidence="3 4" key="1">
    <citation type="submission" date="2020-07" db="EMBL/GenBank/DDBJ databases">
        <authorList>
            <person name="Partida-Martinez L."/>
            <person name="Huntemann M."/>
            <person name="Clum A."/>
            <person name="Wang J."/>
            <person name="Palaniappan K."/>
            <person name="Ritter S."/>
            <person name="Chen I.-M."/>
            <person name="Stamatis D."/>
            <person name="Reddy T."/>
            <person name="O'Malley R."/>
            <person name="Daum C."/>
            <person name="Shapiro N."/>
            <person name="Ivanova N."/>
            <person name="Kyrpides N."/>
            <person name="Woyke T."/>
        </authorList>
    </citation>
    <scope>NUCLEOTIDE SEQUENCE [LARGE SCALE GENOMIC DNA]</scope>
    <source>
        <strain evidence="3 4">AS2.3</strain>
    </source>
</reference>
<evidence type="ECO:0000256" key="2">
    <source>
        <dbReference type="SAM" id="Phobius"/>
    </source>
</evidence>
<keyword evidence="2" id="KW-0472">Membrane</keyword>
<dbReference type="EMBL" id="JACCBY010000005">
    <property type="protein sequence ID" value="NYD91505.1"/>
    <property type="molecule type" value="Genomic_DNA"/>
</dbReference>
<proteinExistence type="predicted"/>
<organism evidence="3 4">
    <name type="scientific">Sphingomonas melonis</name>
    <dbReference type="NCBI Taxonomy" id="152682"/>
    <lineage>
        <taxon>Bacteria</taxon>
        <taxon>Pseudomonadati</taxon>
        <taxon>Pseudomonadota</taxon>
        <taxon>Alphaproteobacteria</taxon>
        <taxon>Sphingomonadales</taxon>
        <taxon>Sphingomonadaceae</taxon>
        <taxon>Sphingomonas</taxon>
    </lineage>
</organism>
<evidence type="ECO:0008006" key="5">
    <source>
        <dbReference type="Google" id="ProtNLM"/>
    </source>
</evidence>
<feature type="transmembrane region" description="Helical" evidence="2">
    <location>
        <begin position="33"/>
        <end position="60"/>
    </location>
</feature>
<sequence>MFVDFRDQMPPPRWDPKPTPRRLTPRQRKTMEVIVGFNIVMLLVAPLGGATILQAITALLR</sequence>
<evidence type="ECO:0000313" key="3">
    <source>
        <dbReference type="EMBL" id="NYD91505.1"/>
    </source>
</evidence>
<feature type="region of interest" description="Disordered" evidence="1">
    <location>
        <begin position="1"/>
        <end position="23"/>
    </location>
</feature>
<keyword evidence="4" id="KW-1185">Reference proteome</keyword>
<protein>
    <recommendedName>
        <fullName evidence="5">Transmembrane protein</fullName>
    </recommendedName>
</protein>
<comment type="caution">
    <text evidence="3">The sequence shown here is derived from an EMBL/GenBank/DDBJ whole genome shotgun (WGS) entry which is preliminary data.</text>
</comment>